<dbReference type="Pfam" id="PF01565">
    <property type="entry name" value="FAD_binding_4"/>
    <property type="match status" value="1"/>
</dbReference>
<comment type="caution">
    <text evidence="6">The sequence shown here is derived from an EMBL/GenBank/DDBJ whole genome shotgun (WGS) entry which is preliminary data.</text>
</comment>
<sequence>MAASLQDCLNNIGVDVAFSSDWNPFYQASWVKSYNLAIDVTPAAVIRPNSADDVAEIVQCAVNNSVTVQARSGGHSYSNFAMGEGAIEVDLVNLQQYSMNDTTWYATIGAGMNLGDVDTNLHKTGRAFAHGVCPGVGIGGHATIGGLGPMSRMWGAALDHIVEVEVVTANGSILRASEDANSDLFFGLRGAGASFGIITEFVMRTHPEPGDVVQFSFDFTFGVDPNEISSSFIQWQALVADPTLDRRFGTEFVVSPLGATITGNFYGTEEEFDATGILDRLPNNGTLVVTDWLGSMAALAEQEALYLSNVASWFYSKSLGLRQQDLLTNDSALQLFQDLESADKGTILWFIIFDATGGAVADVPLNATGYAHRNKIMFYQSYAIDLLSLSSTTFNFLTDFHNQLVGYLPSNTTARGTYPGYVDVNMTGVPQEQYWEGNLPALEAIKATWDPANIFRNPQSVQPAEP</sequence>
<comment type="similarity">
    <text evidence="1">Belongs to the oxygen-dependent FAD-linked oxidoreductase family.</text>
</comment>
<dbReference type="PROSITE" id="PS00862">
    <property type="entry name" value="OX2_COVAL_FAD"/>
    <property type="match status" value="1"/>
</dbReference>
<dbReference type="InterPro" id="IPR050416">
    <property type="entry name" value="FAD-linked_Oxidoreductase"/>
</dbReference>
<dbReference type="Proteomes" id="UP001140453">
    <property type="component" value="Unassembled WGS sequence"/>
</dbReference>
<dbReference type="InterPro" id="IPR012951">
    <property type="entry name" value="BBE"/>
</dbReference>
<dbReference type="InterPro" id="IPR016169">
    <property type="entry name" value="FAD-bd_PCMH_sub2"/>
</dbReference>
<evidence type="ECO:0000313" key="6">
    <source>
        <dbReference type="EMBL" id="KAJ4396078.1"/>
    </source>
</evidence>
<evidence type="ECO:0000256" key="1">
    <source>
        <dbReference type="ARBA" id="ARBA00005466"/>
    </source>
</evidence>
<accession>A0A9W9D0L3</accession>
<dbReference type="OrthoDB" id="415825at2759"/>
<dbReference type="GO" id="GO:0016491">
    <property type="term" value="F:oxidoreductase activity"/>
    <property type="evidence" value="ECO:0007669"/>
    <property type="project" value="UniProtKB-KW"/>
</dbReference>
<evidence type="ECO:0000256" key="2">
    <source>
        <dbReference type="ARBA" id="ARBA00022630"/>
    </source>
</evidence>
<dbReference type="PANTHER" id="PTHR42973:SF17">
    <property type="entry name" value="OXIDASE, PUTATIVE (AFU_ORTHOLOGUE AFUA_6G14340)-RELATED"/>
    <property type="match status" value="1"/>
</dbReference>
<name>A0A9W9D0L3_9PEZI</name>
<dbReference type="Gene3D" id="3.30.465.10">
    <property type="match status" value="1"/>
</dbReference>
<dbReference type="InterPro" id="IPR036318">
    <property type="entry name" value="FAD-bd_PCMH-like_sf"/>
</dbReference>
<keyword evidence="4" id="KW-0560">Oxidoreductase</keyword>
<evidence type="ECO:0000256" key="4">
    <source>
        <dbReference type="ARBA" id="ARBA00023002"/>
    </source>
</evidence>
<dbReference type="Pfam" id="PF08031">
    <property type="entry name" value="BBE"/>
    <property type="match status" value="1"/>
</dbReference>
<protein>
    <recommendedName>
        <fullName evidence="5">FAD-binding PCMH-type domain-containing protein</fullName>
    </recommendedName>
</protein>
<dbReference type="EMBL" id="JAPEVB010000001">
    <property type="protein sequence ID" value="KAJ4396078.1"/>
    <property type="molecule type" value="Genomic_DNA"/>
</dbReference>
<dbReference type="InterPro" id="IPR006093">
    <property type="entry name" value="Oxy_OxRdtase_FAD_BS"/>
</dbReference>
<dbReference type="AlphaFoldDB" id="A0A9W9D0L3"/>
<dbReference type="PANTHER" id="PTHR42973">
    <property type="entry name" value="BINDING OXIDOREDUCTASE, PUTATIVE (AFU_ORTHOLOGUE AFUA_1G17690)-RELATED"/>
    <property type="match status" value="1"/>
</dbReference>
<evidence type="ECO:0000256" key="3">
    <source>
        <dbReference type="ARBA" id="ARBA00022827"/>
    </source>
</evidence>
<evidence type="ECO:0000259" key="5">
    <source>
        <dbReference type="PROSITE" id="PS51387"/>
    </source>
</evidence>
<dbReference type="SUPFAM" id="SSF56176">
    <property type="entry name" value="FAD-binding/transporter-associated domain-like"/>
    <property type="match status" value="1"/>
</dbReference>
<evidence type="ECO:0000313" key="7">
    <source>
        <dbReference type="Proteomes" id="UP001140453"/>
    </source>
</evidence>
<dbReference type="InterPro" id="IPR016166">
    <property type="entry name" value="FAD-bd_PCMH"/>
</dbReference>
<proteinExistence type="inferred from homology"/>
<dbReference type="PROSITE" id="PS51387">
    <property type="entry name" value="FAD_PCMH"/>
    <property type="match status" value="1"/>
</dbReference>
<gene>
    <name evidence="6" type="ORF">N0V93_000295</name>
</gene>
<keyword evidence="3" id="KW-0274">FAD</keyword>
<dbReference type="InterPro" id="IPR006094">
    <property type="entry name" value="Oxid_FAD_bind_N"/>
</dbReference>
<dbReference type="GO" id="GO:0071949">
    <property type="term" value="F:FAD binding"/>
    <property type="evidence" value="ECO:0007669"/>
    <property type="project" value="InterPro"/>
</dbReference>
<feature type="domain" description="FAD-binding PCMH-type" evidence="5">
    <location>
        <begin position="38"/>
        <end position="208"/>
    </location>
</feature>
<dbReference type="Gene3D" id="3.40.462.20">
    <property type="match status" value="1"/>
</dbReference>
<organism evidence="6 7">
    <name type="scientific">Gnomoniopsis smithogilvyi</name>
    <dbReference type="NCBI Taxonomy" id="1191159"/>
    <lineage>
        <taxon>Eukaryota</taxon>
        <taxon>Fungi</taxon>
        <taxon>Dikarya</taxon>
        <taxon>Ascomycota</taxon>
        <taxon>Pezizomycotina</taxon>
        <taxon>Sordariomycetes</taxon>
        <taxon>Sordariomycetidae</taxon>
        <taxon>Diaporthales</taxon>
        <taxon>Gnomoniaceae</taxon>
        <taxon>Gnomoniopsis</taxon>
    </lineage>
</organism>
<keyword evidence="2" id="KW-0285">Flavoprotein</keyword>
<reference evidence="6" key="1">
    <citation type="submission" date="2022-10" db="EMBL/GenBank/DDBJ databases">
        <title>Tapping the CABI collections for fungal endophytes: first genome assemblies for Collariella, Neodidymelliopsis, Ascochyta clinopodiicola, Didymella pomorum, Didymosphaeria variabile, Neocosmospora piperis and Neocucurbitaria cava.</title>
        <authorList>
            <person name="Hill R."/>
        </authorList>
    </citation>
    <scope>NUCLEOTIDE SEQUENCE</scope>
    <source>
        <strain evidence="6">IMI 355082</strain>
    </source>
</reference>
<keyword evidence="7" id="KW-1185">Reference proteome</keyword>